<proteinExistence type="inferred from homology"/>
<keyword evidence="10" id="KW-0175">Coiled coil</keyword>
<dbReference type="Proteomes" id="UP000193411">
    <property type="component" value="Unassembled WGS sequence"/>
</dbReference>
<evidence type="ECO:0000256" key="8">
    <source>
        <dbReference type="ARBA" id="ARBA00023136"/>
    </source>
</evidence>
<evidence type="ECO:0000313" key="15">
    <source>
        <dbReference type="Proteomes" id="UP000193411"/>
    </source>
</evidence>
<evidence type="ECO:0000256" key="4">
    <source>
        <dbReference type="ARBA" id="ARBA00022792"/>
    </source>
</evidence>
<feature type="compositionally biased region" description="Low complexity" evidence="11">
    <location>
        <begin position="380"/>
        <end position="395"/>
    </location>
</feature>
<dbReference type="STRING" id="765915.A0A1Y2HD36"/>
<comment type="subcellular location">
    <subcellularLocation>
        <location evidence="9">Membrane</location>
        <topology evidence="9">Multi-pass membrane protein</topology>
    </subcellularLocation>
    <subcellularLocation>
        <location evidence="1">Mitochondrion inner membrane</location>
        <topology evidence="1">Multi-pass membrane protein</topology>
    </subcellularLocation>
</comment>
<evidence type="ECO:0000256" key="6">
    <source>
        <dbReference type="ARBA" id="ARBA00022989"/>
    </source>
</evidence>
<feature type="transmembrane region" description="Helical" evidence="12">
    <location>
        <begin position="284"/>
        <end position="308"/>
    </location>
</feature>
<reference evidence="14 15" key="1">
    <citation type="submission" date="2016-07" db="EMBL/GenBank/DDBJ databases">
        <title>Pervasive Adenine N6-methylation of Active Genes in Fungi.</title>
        <authorList>
            <consortium name="DOE Joint Genome Institute"/>
            <person name="Mondo S.J."/>
            <person name="Dannebaum R.O."/>
            <person name="Kuo R.C."/>
            <person name="Labutti K."/>
            <person name="Haridas S."/>
            <person name="Kuo A."/>
            <person name="Salamov A."/>
            <person name="Ahrendt S.R."/>
            <person name="Lipzen A."/>
            <person name="Sullivan W."/>
            <person name="Andreopoulos W.B."/>
            <person name="Clum A."/>
            <person name="Lindquist E."/>
            <person name="Daum C."/>
            <person name="Ramamoorthy G.K."/>
            <person name="Gryganskyi A."/>
            <person name="Culley D."/>
            <person name="Magnuson J.K."/>
            <person name="James T.Y."/>
            <person name="O'Malley M.A."/>
            <person name="Stajich J.E."/>
            <person name="Spatafora J.W."/>
            <person name="Visel A."/>
            <person name="Grigoriev I.V."/>
        </authorList>
    </citation>
    <scope>NUCLEOTIDE SEQUENCE [LARGE SCALE GENOMIC DNA]</scope>
    <source>
        <strain evidence="14 15">PL171</strain>
    </source>
</reference>
<keyword evidence="7" id="KW-0496">Mitochondrion</keyword>
<evidence type="ECO:0000256" key="12">
    <source>
        <dbReference type="SAM" id="Phobius"/>
    </source>
</evidence>
<evidence type="ECO:0000256" key="9">
    <source>
        <dbReference type="RuleBase" id="RU003945"/>
    </source>
</evidence>
<keyword evidence="6 12" id="KW-1133">Transmembrane helix</keyword>
<organism evidence="14 15">
    <name type="scientific">Catenaria anguillulae PL171</name>
    <dbReference type="NCBI Taxonomy" id="765915"/>
    <lineage>
        <taxon>Eukaryota</taxon>
        <taxon>Fungi</taxon>
        <taxon>Fungi incertae sedis</taxon>
        <taxon>Blastocladiomycota</taxon>
        <taxon>Blastocladiomycetes</taxon>
        <taxon>Blastocladiales</taxon>
        <taxon>Catenariaceae</taxon>
        <taxon>Catenaria</taxon>
    </lineage>
</organism>
<dbReference type="Pfam" id="PF02096">
    <property type="entry name" value="60KD_IMP"/>
    <property type="match status" value="1"/>
</dbReference>
<evidence type="ECO:0000256" key="7">
    <source>
        <dbReference type="ARBA" id="ARBA00023128"/>
    </source>
</evidence>
<dbReference type="GO" id="GO:0005743">
    <property type="term" value="C:mitochondrial inner membrane"/>
    <property type="evidence" value="ECO:0007669"/>
    <property type="project" value="UniProtKB-SubCell"/>
</dbReference>
<keyword evidence="5" id="KW-0809">Transit peptide</keyword>
<dbReference type="CDD" id="cd20069">
    <property type="entry name" value="5TM_Oxa1-like"/>
    <property type="match status" value="1"/>
</dbReference>
<feature type="transmembrane region" description="Helical" evidence="12">
    <location>
        <begin position="128"/>
        <end position="148"/>
    </location>
</feature>
<dbReference type="InterPro" id="IPR001708">
    <property type="entry name" value="YidC/ALB3/OXA1/COX18"/>
</dbReference>
<evidence type="ECO:0000256" key="10">
    <source>
        <dbReference type="SAM" id="Coils"/>
    </source>
</evidence>
<name>A0A1Y2HD36_9FUNG</name>
<dbReference type="PANTHER" id="PTHR12428">
    <property type="entry name" value="OXA1"/>
    <property type="match status" value="1"/>
</dbReference>
<gene>
    <name evidence="14" type="ORF">BCR44DRAFT_116167</name>
</gene>
<comment type="similarity">
    <text evidence="2 9">Belongs to the OXA1/ALB3/YidC family.</text>
</comment>
<evidence type="ECO:0000256" key="11">
    <source>
        <dbReference type="SAM" id="MobiDB-lite"/>
    </source>
</evidence>
<dbReference type="PANTHER" id="PTHR12428:SF66">
    <property type="entry name" value="MITOCHONDRIAL INNER MEMBRANE PROTEIN OXA1L"/>
    <property type="match status" value="1"/>
</dbReference>
<keyword evidence="4" id="KW-0999">Mitochondrion inner membrane</keyword>
<feature type="region of interest" description="Disordered" evidence="11">
    <location>
        <begin position="373"/>
        <end position="411"/>
    </location>
</feature>
<evidence type="ECO:0000256" key="1">
    <source>
        <dbReference type="ARBA" id="ARBA00004448"/>
    </source>
</evidence>
<keyword evidence="3 9" id="KW-0812">Transmembrane</keyword>
<evidence type="ECO:0000256" key="2">
    <source>
        <dbReference type="ARBA" id="ARBA00009877"/>
    </source>
</evidence>
<dbReference type="InterPro" id="IPR028055">
    <property type="entry name" value="YidC/Oxa/ALB_C"/>
</dbReference>
<feature type="domain" description="Membrane insertase YidC/Oxa/ALB C-terminal" evidence="13">
    <location>
        <begin position="128"/>
        <end position="322"/>
    </location>
</feature>
<keyword evidence="8 12" id="KW-0472">Membrane</keyword>
<evidence type="ECO:0000313" key="14">
    <source>
        <dbReference type="EMBL" id="ORZ32510.1"/>
    </source>
</evidence>
<accession>A0A1Y2HD36</accession>
<feature type="compositionally biased region" description="Basic residues" evidence="11">
    <location>
        <begin position="402"/>
        <end position="411"/>
    </location>
</feature>
<dbReference type="GO" id="GO:0032979">
    <property type="term" value="P:protein insertion into mitochondrial inner membrane from matrix"/>
    <property type="evidence" value="ECO:0007669"/>
    <property type="project" value="TreeGrafter"/>
</dbReference>
<keyword evidence="15" id="KW-1185">Reference proteome</keyword>
<evidence type="ECO:0000259" key="13">
    <source>
        <dbReference type="Pfam" id="PF02096"/>
    </source>
</evidence>
<protein>
    <submittedName>
        <fullName evidence="14">60Kd inner membrane protein-domain-containing protein</fullName>
    </submittedName>
</protein>
<sequence>MASRPVLLAGIGSIGRFSSTSSNAAAAVSSESVAQAGQQAAEAVAGPGAQAASAAAEQLASAASASPVADALASSSSAVAQAINPETTLQDIHAIGDLKAAGLGSYFTPVGLIQNALELVHVTTGMPWWASIIVVTLAIRGALTPLIISMQRTSAIMHNLKPEVDKITAAMNRARETKNSAELNMAAFQMRELYAKNGVNPLKALGIPLIQMPIFVSFFMGIRKIAEAGIPSFEQEHFLWVQSLAEADPTYGLPVVATAGFLAVLEMNAETGVSNPQVESMKKVFRFATVAALPFTSALPAGMFVYWITSSLYTMGQATILRNPNIRKRFNLPELVKHQPIDASGVPKELGFLDGFRASYNASREAHEKMLKEMEEAKKQQQAALASGSSGSSAKRIGGPKVVKRAVRRDT</sequence>
<dbReference type="OrthoDB" id="2148490at2759"/>
<feature type="coiled-coil region" evidence="10">
    <location>
        <begin position="164"/>
        <end position="191"/>
    </location>
</feature>
<dbReference type="AlphaFoldDB" id="A0A1Y2HD36"/>
<evidence type="ECO:0000256" key="3">
    <source>
        <dbReference type="ARBA" id="ARBA00022692"/>
    </source>
</evidence>
<dbReference type="GO" id="GO:0032977">
    <property type="term" value="F:membrane insertase activity"/>
    <property type="evidence" value="ECO:0007669"/>
    <property type="project" value="InterPro"/>
</dbReference>
<dbReference type="NCBIfam" id="TIGR03592">
    <property type="entry name" value="yidC_oxa1_cterm"/>
    <property type="match status" value="1"/>
</dbReference>
<dbReference type="EMBL" id="MCFL01000045">
    <property type="protein sequence ID" value="ORZ32510.1"/>
    <property type="molecule type" value="Genomic_DNA"/>
</dbReference>
<evidence type="ECO:0000256" key="5">
    <source>
        <dbReference type="ARBA" id="ARBA00022946"/>
    </source>
</evidence>
<comment type="caution">
    <text evidence="14">The sequence shown here is derived from an EMBL/GenBank/DDBJ whole genome shotgun (WGS) entry which is preliminary data.</text>
</comment>